<dbReference type="EMBL" id="FQVX01000002">
    <property type="protein sequence ID" value="SHG19098.1"/>
    <property type="molecule type" value="Genomic_DNA"/>
</dbReference>
<evidence type="ECO:0000256" key="2">
    <source>
        <dbReference type="SAM" id="SignalP"/>
    </source>
</evidence>
<name>A0A1M5HTC7_9ACTN</name>
<accession>A0A1M5HTC7</accession>
<gene>
    <name evidence="3" type="ORF">SAMN05444351_1727</name>
</gene>
<feature type="signal peptide" evidence="2">
    <location>
        <begin position="1"/>
        <end position="27"/>
    </location>
</feature>
<dbReference type="AlphaFoldDB" id="A0A1M5HTC7"/>
<evidence type="ECO:0000313" key="3">
    <source>
        <dbReference type="EMBL" id="SHG19098.1"/>
    </source>
</evidence>
<organism evidence="3 4">
    <name type="scientific">Geodermatophilus nigrescens</name>
    <dbReference type="NCBI Taxonomy" id="1070870"/>
    <lineage>
        <taxon>Bacteria</taxon>
        <taxon>Bacillati</taxon>
        <taxon>Actinomycetota</taxon>
        <taxon>Actinomycetes</taxon>
        <taxon>Geodermatophilales</taxon>
        <taxon>Geodermatophilaceae</taxon>
        <taxon>Geodermatophilus</taxon>
    </lineage>
</organism>
<feature type="compositionally biased region" description="Gly residues" evidence="1">
    <location>
        <begin position="176"/>
        <end position="190"/>
    </location>
</feature>
<dbReference type="OrthoDB" id="5194848at2"/>
<reference evidence="3 4" key="1">
    <citation type="submission" date="2016-11" db="EMBL/GenBank/DDBJ databases">
        <authorList>
            <person name="Jaros S."/>
            <person name="Januszkiewicz K."/>
            <person name="Wedrychowicz H."/>
        </authorList>
    </citation>
    <scope>NUCLEOTIDE SEQUENCE [LARGE SCALE GENOMIC DNA]</scope>
    <source>
        <strain evidence="3 4">DSM 45408</strain>
    </source>
</reference>
<dbReference type="Proteomes" id="UP000184471">
    <property type="component" value="Unassembled WGS sequence"/>
</dbReference>
<feature type="region of interest" description="Disordered" evidence="1">
    <location>
        <begin position="168"/>
        <end position="196"/>
    </location>
</feature>
<sequence>MRKKIVLATAAGALAVGGLGLAAPAMAADDDPPTAAVTSAEERIRGALTGLVDDGSITAEQADEVATTLSDAGVGGRGGHGGPGFGAGLSVAAETLGLSEDELRTALEADDASLATVAADQGVAVEDLTAALVQAAQERLDEAVADGRLTQEEADERAADLESRIAELVESTDLGAPGGSGGFGGRGGPGADDTDD</sequence>
<evidence type="ECO:0000313" key="4">
    <source>
        <dbReference type="Proteomes" id="UP000184471"/>
    </source>
</evidence>
<keyword evidence="4" id="KW-1185">Reference proteome</keyword>
<evidence type="ECO:0000256" key="1">
    <source>
        <dbReference type="SAM" id="MobiDB-lite"/>
    </source>
</evidence>
<proteinExistence type="predicted"/>
<feature type="chain" id="PRO_5013155305" evidence="2">
    <location>
        <begin position="28"/>
        <end position="196"/>
    </location>
</feature>
<keyword evidence="2" id="KW-0732">Signal</keyword>
<protein>
    <submittedName>
        <fullName evidence="3">Uncharacterized protein</fullName>
    </submittedName>
</protein>
<dbReference type="STRING" id="1070870.SAMN05444351_1727"/>
<dbReference type="RefSeq" id="WP_073419787.1">
    <property type="nucleotide sequence ID" value="NZ_FQVX01000002.1"/>
</dbReference>